<keyword evidence="4" id="KW-1185">Reference proteome</keyword>
<organism evidence="3 4">
    <name type="scientific">Nonomuraea soli</name>
    <dbReference type="NCBI Taxonomy" id="1032476"/>
    <lineage>
        <taxon>Bacteria</taxon>
        <taxon>Bacillati</taxon>
        <taxon>Actinomycetota</taxon>
        <taxon>Actinomycetes</taxon>
        <taxon>Streptosporangiales</taxon>
        <taxon>Streptosporangiaceae</taxon>
        <taxon>Nonomuraea</taxon>
    </lineage>
</organism>
<dbReference type="InterPro" id="IPR018376">
    <property type="entry name" value="Enoyl-CoA_hyd/isom_CS"/>
</dbReference>
<evidence type="ECO:0000256" key="2">
    <source>
        <dbReference type="RuleBase" id="RU003707"/>
    </source>
</evidence>
<dbReference type="GO" id="GO:0003824">
    <property type="term" value="F:catalytic activity"/>
    <property type="evidence" value="ECO:0007669"/>
    <property type="project" value="InterPro"/>
</dbReference>
<dbReference type="Proteomes" id="UP000530928">
    <property type="component" value="Unassembled WGS sequence"/>
</dbReference>
<evidence type="ECO:0000313" key="3">
    <source>
        <dbReference type="EMBL" id="MBA2894993.1"/>
    </source>
</evidence>
<dbReference type="PANTHER" id="PTHR11941:SF127">
    <property type="entry name" value="ENOYL-COA HYDRATASE ECHA18 (ENOYL HYDRASE) (UNSATURATED ACYL-COA HYDRATASE) (CROTONASE)-RELATED"/>
    <property type="match status" value="1"/>
</dbReference>
<dbReference type="RefSeq" id="WP_181613694.1">
    <property type="nucleotide sequence ID" value="NZ_BAABAM010000004.1"/>
</dbReference>
<proteinExistence type="inferred from homology"/>
<dbReference type="SUPFAM" id="SSF52096">
    <property type="entry name" value="ClpP/crotonase"/>
    <property type="match status" value="1"/>
</dbReference>
<accession>A0A7W0CPT5</accession>
<comment type="similarity">
    <text evidence="1 2">Belongs to the enoyl-CoA hydratase/isomerase family.</text>
</comment>
<evidence type="ECO:0000313" key="4">
    <source>
        <dbReference type="Proteomes" id="UP000530928"/>
    </source>
</evidence>
<dbReference type="Pfam" id="PF00378">
    <property type="entry name" value="ECH_1"/>
    <property type="match status" value="1"/>
</dbReference>
<dbReference type="InterPro" id="IPR029045">
    <property type="entry name" value="ClpP/crotonase-like_dom_sf"/>
</dbReference>
<sequence>MTQPITVTVEGGVATLTLDRPGKRNALTAEMWRLIPQLLDKLAADPGVRVAVLTGAGGTFSAGADLSEISRLTEGGDDTGLTVAAEQALIAFPKPVIAKIEGFCVGGGCQLALACDLRLADPGTRFGVTPAKLGLVYPQSSTRRLVDQVGPGAAKLLLYSADLFDAPWALRTGLVDELPDDLHGRVHALATTIASRSPVSLAATKEIADGRADEARFLEWQRRSRVSAAEGVAAFLEKRAPRF</sequence>
<gene>
    <name evidence="3" type="ORF">HNR30_006365</name>
</gene>
<dbReference type="PROSITE" id="PS00166">
    <property type="entry name" value="ENOYL_COA_HYDRATASE"/>
    <property type="match status" value="1"/>
</dbReference>
<dbReference type="CDD" id="cd06558">
    <property type="entry name" value="crotonase-like"/>
    <property type="match status" value="1"/>
</dbReference>
<name>A0A7W0CPT5_9ACTN</name>
<dbReference type="AlphaFoldDB" id="A0A7W0CPT5"/>
<dbReference type="InterPro" id="IPR001753">
    <property type="entry name" value="Enoyl-CoA_hydra/iso"/>
</dbReference>
<dbReference type="GO" id="GO:0006635">
    <property type="term" value="P:fatty acid beta-oxidation"/>
    <property type="evidence" value="ECO:0007669"/>
    <property type="project" value="TreeGrafter"/>
</dbReference>
<protein>
    <submittedName>
        <fullName evidence="3">Enoyl-CoA hydratase/carnithine racemase</fullName>
    </submittedName>
</protein>
<dbReference type="PANTHER" id="PTHR11941">
    <property type="entry name" value="ENOYL-COA HYDRATASE-RELATED"/>
    <property type="match status" value="1"/>
</dbReference>
<evidence type="ECO:0000256" key="1">
    <source>
        <dbReference type="ARBA" id="ARBA00005254"/>
    </source>
</evidence>
<dbReference type="Gene3D" id="3.90.226.10">
    <property type="entry name" value="2-enoyl-CoA Hydratase, Chain A, domain 1"/>
    <property type="match status" value="1"/>
</dbReference>
<dbReference type="EMBL" id="JACDUR010000006">
    <property type="protein sequence ID" value="MBA2894993.1"/>
    <property type="molecule type" value="Genomic_DNA"/>
</dbReference>
<comment type="caution">
    <text evidence="3">The sequence shown here is derived from an EMBL/GenBank/DDBJ whole genome shotgun (WGS) entry which is preliminary data.</text>
</comment>
<reference evidence="3 4" key="1">
    <citation type="submission" date="2020-07" db="EMBL/GenBank/DDBJ databases">
        <title>Genomic Encyclopedia of Type Strains, Phase IV (KMG-IV): sequencing the most valuable type-strain genomes for metagenomic binning, comparative biology and taxonomic classification.</title>
        <authorList>
            <person name="Goeker M."/>
        </authorList>
    </citation>
    <scope>NUCLEOTIDE SEQUENCE [LARGE SCALE GENOMIC DNA]</scope>
    <source>
        <strain evidence="3 4">DSM 45533</strain>
    </source>
</reference>